<feature type="region of interest" description="Disordered" evidence="1">
    <location>
        <begin position="1"/>
        <end position="53"/>
    </location>
</feature>
<gene>
    <name evidence="2" type="ORF">HNR61_007206</name>
</gene>
<dbReference type="InterPro" id="IPR036894">
    <property type="entry name" value="YbaB-like_sf"/>
</dbReference>
<dbReference type="RefSeq" id="WP_182847524.1">
    <property type="nucleotide sequence ID" value="NZ_BAAALP010000028.1"/>
</dbReference>
<dbReference type="GO" id="GO:0003677">
    <property type="term" value="F:DNA binding"/>
    <property type="evidence" value="ECO:0007669"/>
    <property type="project" value="UniProtKB-KW"/>
</dbReference>
<evidence type="ECO:0000313" key="2">
    <source>
        <dbReference type="EMBL" id="MBA8955530.1"/>
    </source>
</evidence>
<evidence type="ECO:0000256" key="1">
    <source>
        <dbReference type="SAM" id="MobiDB-lite"/>
    </source>
</evidence>
<sequence>MWKDDEPDDGDDVPFEQRLAEARRELGDALTAREPVTARSETPPVRGEGEAAEGRVRAVAVSGGRLESLELDPRVLRLPPGEIGACIAAAVNAALDDVRGKVTSDPADSAVDPATLLRRLGEVQNEGLRRLGVMMRGLDEALAGIQDRAHVGDHAPLPDLEGLVGQVGRLAGPAGPSGGRAPAVGTAADGEVRVTVSGGGLVEAVELTERAVRQGSHALAAHVVTAGNAALAEARANALDATAALGPHEMAEQVRRIQDQSLEQFSSFTRSLTSLMNGVEKRS</sequence>
<accession>A0A7W3LWK2</accession>
<reference evidence="2 3" key="1">
    <citation type="submission" date="2020-08" db="EMBL/GenBank/DDBJ databases">
        <title>Genomic Encyclopedia of Type Strains, Phase IV (KMG-IV): sequencing the most valuable type-strain genomes for metagenomic binning, comparative biology and taxonomic classification.</title>
        <authorList>
            <person name="Goeker M."/>
        </authorList>
    </citation>
    <scope>NUCLEOTIDE SEQUENCE [LARGE SCALE GENOMIC DNA]</scope>
    <source>
        <strain evidence="2 3">DSM 44197</strain>
    </source>
</reference>
<feature type="compositionally biased region" description="Acidic residues" evidence="1">
    <location>
        <begin position="1"/>
        <end position="14"/>
    </location>
</feature>
<feature type="compositionally biased region" description="Basic and acidic residues" evidence="1">
    <location>
        <begin position="18"/>
        <end position="27"/>
    </location>
</feature>
<proteinExistence type="predicted"/>
<evidence type="ECO:0000313" key="3">
    <source>
        <dbReference type="Proteomes" id="UP000572680"/>
    </source>
</evidence>
<comment type="caution">
    <text evidence="2">The sequence shown here is derived from an EMBL/GenBank/DDBJ whole genome shotgun (WGS) entry which is preliminary data.</text>
</comment>
<dbReference type="SUPFAM" id="SSF82607">
    <property type="entry name" value="YbaB-like"/>
    <property type="match status" value="2"/>
</dbReference>
<name>A0A7W3LWK2_ACTNM</name>
<dbReference type="AlphaFoldDB" id="A0A7W3LWK2"/>
<dbReference type="Pfam" id="PF02575">
    <property type="entry name" value="YbaB_DNA_bd"/>
    <property type="match status" value="1"/>
</dbReference>
<organism evidence="2 3">
    <name type="scientific">Actinomadura namibiensis</name>
    <dbReference type="NCBI Taxonomy" id="182080"/>
    <lineage>
        <taxon>Bacteria</taxon>
        <taxon>Bacillati</taxon>
        <taxon>Actinomycetota</taxon>
        <taxon>Actinomycetes</taxon>
        <taxon>Streptosporangiales</taxon>
        <taxon>Thermomonosporaceae</taxon>
        <taxon>Actinomadura</taxon>
    </lineage>
</organism>
<keyword evidence="2" id="KW-0238">DNA-binding</keyword>
<dbReference type="Proteomes" id="UP000572680">
    <property type="component" value="Unassembled WGS sequence"/>
</dbReference>
<dbReference type="EMBL" id="JACJIA010000012">
    <property type="protein sequence ID" value="MBA8955530.1"/>
    <property type="molecule type" value="Genomic_DNA"/>
</dbReference>
<dbReference type="InterPro" id="IPR004401">
    <property type="entry name" value="YbaB/EbfC"/>
</dbReference>
<keyword evidence="3" id="KW-1185">Reference proteome</keyword>
<dbReference type="Gene3D" id="3.30.1310.10">
    <property type="entry name" value="Nucleoid-associated protein YbaB-like domain"/>
    <property type="match status" value="2"/>
</dbReference>
<protein>
    <submittedName>
        <fullName evidence="2">DNA-binding protein YbaB</fullName>
    </submittedName>
</protein>